<dbReference type="GO" id="GO:0016853">
    <property type="term" value="F:isomerase activity"/>
    <property type="evidence" value="ECO:0007669"/>
    <property type="project" value="UniProtKB-KW"/>
</dbReference>
<dbReference type="InterPro" id="IPR036237">
    <property type="entry name" value="Xyl_isomerase-like_sf"/>
</dbReference>
<sequence length="251" mass="28414">MKRFPIGVQPYTIREALAKDYVGALERVAEIGYKGVEIGPPPEGMSVDSQKQLLDRLGLSVVGCHAGFDTLEFDVDRLADYLEQVDGGRCVAISLRFASKEEVLAKAKRMNEIGERFRKRGVAFLYHNHDWEFEKFDGAYALDLLLEHTDPELVKTELDTYWIAKGGEDPVAYLKQLEGRAPRLHLKDMEAGEERFFAEVGEGVLDFRSIAQVAEDIGVEWMVVEQDACRRDPFESLRISYENLKGMGFMA</sequence>
<dbReference type="AlphaFoldDB" id="A0A5R9GL52"/>
<comment type="caution">
    <text evidence="2">The sequence shown here is derived from an EMBL/GenBank/DDBJ whole genome shotgun (WGS) entry which is preliminary data.</text>
</comment>
<gene>
    <name evidence="2" type="ORF">FE782_00110</name>
</gene>
<dbReference type="PANTHER" id="PTHR12110:SF41">
    <property type="entry name" value="INOSOSE DEHYDRATASE"/>
    <property type="match status" value="1"/>
</dbReference>
<dbReference type="Proteomes" id="UP000309676">
    <property type="component" value="Unassembled WGS sequence"/>
</dbReference>
<reference evidence="2 3" key="1">
    <citation type="submission" date="2019-05" db="EMBL/GenBank/DDBJ databases">
        <authorList>
            <person name="Narsing Rao M.P."/>
            <person name="Li W.J."/>
        </authorList>
    </citation>
    <scope>NUCLEOTIDE SEQUENCE [LARGE SCALE GENOMIC DNA]</scope>
    <source>
        <strain evidence="2 3">SYSU_K30003</strain>
    </source>
</reference>
<evidence type="ECO:0000313" key="3">
    <source>
        <dbReference type="Proteomes" id="UP000309676"/>
    </source>
</evidence>
<name>A0A5R9GL52_9BACL</name>
<dbReference type="RefSeq" id="WP_138191277.1">
    <property type="nucleotide sequence ID" value="NZ_VCIW01000001.1"/>
</dbReference>
<accession>A0A5R9GL52</accession>
<keyword evidence="3" id="KW-1185">Reference proteome</keyword>
<dbReference type="Gene3D" id="3.20.20.150">
    <property type="entry name" value="Divalent-metal-dependent TIM barrel enzymes"/>
    <property type="match status" value="1"/>
</dbReference>
<dbReference type="EMBL" id="VCIW01000001">
    <property type="protein sequence ID" value="TLS53803.1"/>
    <property type="molecule type" value="Genomic_DNA"/>
</dbReference>
<dbReference type="InterPro" id="IPR050312">
    <property type="entry name" value="IolE/XylAMocC-like"/>
</dbReference>
<dbReference type="InterPro" id="IPR013022">
    <property type="entry name" value="Xyl_isomerase-like_TIM-brl"/>
</dbReference>
<dbReference type="PANTHER" id="PTHR12110">
    <property type="entry name" value="HYDROXYPYRUVATE ISOMERASE"/>
    <property type="match status" value="1"/>
</dbReference>
<dbReference type="OrthoDB" id="9798407at2"/>
<protein>
    <submittedName>
        <fullName evidence="2">Sugar phosphate isomerase/epimerase</fullName>
    </submittedName>
</protein>
<keyword evidence="2" id="KW-0413">Isomerase</keyword>
<organism evidence="2 3">
    <name type="scientific">Paenibacillus antri</name>
    <dbReference type="NCBI Taxonomy" id="2582848"/>
    <lineage>
        <taxon>Bacteria</taxon>
        <taxon>Bacillati</taxon>
        <taxon>Bacillota</taxon>
        <taxon>Bacilli</taxon>
        <taxon>Bacillales</taxon>
        <taxon>Paenibacillaceae</taxon>
        <taxon>Paenibacillus</taxon>
    </lineage>
</organism>
<feature type="domain" description="Xylose isomerase-like TIM barrel" evidence="1">
    <location>
        <begin position="25"/>
        <end position="227"/>
    </location>
</feature>
<dbReference type="Pfam" id="PF01261">
    <property type="entry name" value="AP_endonuc_2"/>
    <property type="match status" value="1"/>
</dbReference>
<proteinExistence type="predicted"/>
<dbReference type="SUPFAM" id="SSF51658">
    <property type="entry name" value="Xylose isomerase-like"/>
    <property type="match status" value="1"/>
</dbReference>
<evidence type="ECO:0000313" key="2">
    <source>
        <dbReference type="EMBL" id="TLS53803.1"/>
    </source>
</evidence>
<evidence type="ECO:0000259" key="1">
    <source>
        <dbReference type="Pfam" id="PF01261"/>
    </source>
</evidence>